<reference evidence="9" key="1">
    <citation type="journal article" date="2020" name="J. Eukaryot. Microbiol.">
        <title>De novo Sequencing, Assembly and Annotation of the Transcriptome for the Free-Living Testate Amoeba Arcella intermedia.</title>
        <authorList>
            <person name="Ribeiro G.M."/>
            <person name="Porfirio-Sousa A.L."/>
            <person name="Maurer-Alcala X.X."/>
            <person name="Katz L.A."/>
            <person name="Lahr D.J.G."/>
        </authorList>
    </citation>
    <scope>NUCLEOTIDE SEQUENCE</scope>
</reference>
<feature type="transmembrane region" description="Helical" evidence="8">
    <location>
        <begin position="135"/>
        <end position="155"/>
    </location>
</feature>
<evidence type="ECO:0000256" key="5">
    <source>
        <dbReference type="ARBA" id="ARBA00022989"/>
    </source>
</evidence>
<feature type="region of interest" description="Disordered" evidence="7">
    <location>
        <begin position="205"/>
        <end position="231"/>
    </location>
</feature>
<dbReference type="PANTHER" id="PTHR11101">
    <property type="entry name" value="PHOSPHATE TRANSPORTER"/>
    <property type="match status" value="1"/>
</dbReference>
<evidence type="ECO:0000256" key="4">
    <source>
        <dbReference type="ARBA" id="ARBA00022692"/>
    </source>
</evidence>
<feature type="transmembrane region" description="Helical" evidence="8">
    <location>
        <begin position="32"/>
        <end position="55"/>
    </location>
</feature>
<evidence type="ECO:0000256" key="1">
    <source>
        <dbReference type="ARBA" id="ARBA00004141"/>
    </source>
</evidence>
<keyword evidence="4 8" id="KW-0812">Transmembrane</keyword>
<protein>
    <recommendedName>
        <fullName evidence="10">Phosphate transporter</fullName>
    </recommendedName>
</protein>
<dbReference type="GO" id="GO:0035435">
    <property type="term" value="P:phosphate ion transmembrane transport"/>
    <property type="evidence" value="ECO:0007669"/>
    <property type="project" value="TreeGrafter"/>
</dbReference>
<feature type="transmembrane region" description="Helical" evidence="8">
    <location>
        <begin position="93"/>
        <end position="123"/>
    </location>
</feature>
<dbReference type="PANTHER" id="PTHR11101:SF80">
    <property type="entry name" value="PHOSPHATE TRANSPORTER"/>
    <property type="match status" value="1"/>
</dbReference>
<dbReference type="Pfam" id="PF01384">
    <property type="entry name" value="PHO4"/>
    <property type="match status" value="1"/>
</dbReference>
<dbReference type="AlphaFoldDB" id="A0A6B2LCT5"/>
<dbReference type="EMBL" id="GIBP01005579">
    <property type="protein sequence ID" value="NDV34548.1"/>
    <property type="molecule type" value="Transcribed_RNA"/>
</dbReference>
<dbReference type="GO" id="GO:0016020">
    <property type="term" value="C:membrane"/>
    <property type="evidence" value="ECO:0007669"/>
    <property type="project" value="UniProtKB-SubCell"/>
</dbReference>
<feature type="transmembrane region" description="Helical" evidence="8">
    <location>
        <begin position="167"/>
        <end position="188"/>
    </location>
</feature>
<dbReference type="InterPro" id="IPR001204">
    <property type="entry name" value="Phos_transporter"/>
</dbReference>
<proteinExistence type="predicted"/>
<evidence type="ECO:0000256" key="6">
    <source>
        <dbReference type="ARBA" id="ARBA00023136"/>
    </source>
</evidence>
<comment type="subcellular location">
    <subcellularLocation>
        <location evidence="1">Membrane</location>
        <topology evidence="1">Multi-pass membrane protein</topology>
    </subcellularLocation>
</comment>
<evidence type="ECO:0000313" key="9">
    <source>
        <dbReference type="EMBL" id="NDV34548.1"/>
    </source>
</evidence>
<evidence type="ECO:0000256" key="2">
    <source>
        <dbReference type="ARBA" id="ARBA00022448"/>
    </source>
</evidence>
<keyword evidence="5 8" id="KW-1133">Transmembrane helix</keyword>
<name>A0A6B2LCT5_9EUKA</name>
<organism evidence="9">
    <name type="scientific">Arcella intermedia</name>
    <dbReference type="NCBI Taxonomy" id="1963864"/>
    <lineage>
        <taxon>Eukaryota</taxon>
        <taxon>Amoebozoa</taxon>
        <taxon>Tubulinea</taxon>
        <taxon>Elardia</taxon>
        <taxon>Arcellinida</taxon>
        <taxon>Sphaerothecina</taxon>
        <taxon>Arcellidae</taxon>
        <taxon>Arcella</taxon>
    </lineage>
</organism>
<evidence type="ECO:0000256" key="3">
    <source>
        <dbReference type="ARBA" id="ARBA00022592"/>
    </source>
</evidence>
<sequence length="265" mass="28492">MEFTGAVALGQSVAETIRSGISKSDCFADAEAILMLGMMCSLLSAGTWLLIASYFGLPVSTTHSTVGAIIGFTVAAKGWDCVHWGWLEGGKGFAGIALSWIVSPLASGIVAAIIYLLVVIIILKAPNPEKRAFQSIPFIFAGTVAIVTALIFLKSPALKKVKFPEEASWGIVGGLTGICFIVGFFWGTPIMKKFMYLRTKYTSPKSPQYDSLPDENIPLTEENAEPPEDRRAQESAVDNVFVFFQVMTASFESFAHGANDTANAM</sequence>
<evidence type="ECO:0008006" key="10">
    <source>
        <dbReference type="Google" id="ProtNLM"/>
    </source>
</evidence>
<keyword evidence="2" id="KW-0813">Transport</keyword>
<keyword evidence="6 8" id="KW-0472">Membrane</keyword>
<evidence type="ECO:0000256" key="7">
    <source>
        <dbReference type="SAM" id="MobiDB-lite"/>
    </source>
</evidence>
<evidence type="ECO:0000256" key="8">
    <source>
        <dbReference type="SAM" id="Phobius"/>
    </source>
</evidence>
<keyword evidence="3" id="KW-0592">Phosphate transport</keyword>
<dbReference type="GO" id="GO:0005315">
    <property type="term" value="F:phosphate transmembrane transporter activity"/>
    <property type="evidence" value="ECO:0007669"/>
    <property type="project" value="InterPro"/>
</dbReference>
<accession>A0A6B2LCT5</accession>